<dbReference type="Proteomes" id="UP000278627">
    <property type="component" value="Unassembled WGS sequence"/>
</dbReference>
<protein>
    <submittedName>
        <fullName evidence="4">NADH dehydrogenase [ubiquinone] 1 alpha subcomplex subunit 1</fullName>
    </submittedName>
</protein>
<evidence type="ECO:0000313" key="4">
    <source>
        <dbReference type="WBParaSite" id="BPAG_0001049701-mRNA-1"/>
    </source>
</evidence>
<proteinExistence type="predicted"/>
<keyword evidence="1" id="KW-0812">Transmembrane</keyword>
<dbReference type="AlphaFoldDB" id="A0A0N4TPL3"/>
<reference evidence="4" key="1">
    <citation type="submission" date="2017-02" db="UniProtKB">
        <authorList>
            <consortium name="WormBaseParasite"/>
        </authorList>
    </citation>
    <scope>IDENTIFICATION</scope>
</reference>
<sequence length="66" mass="7553">MGWSVLFQRLTVTTGIVVIFGGVALGAYKLRQSSDSLRGRGIYWRNQEMDDFVRCKEEILKRTTTP</sequence>
<feature type="transmembrane region" description="Helical" evidence="1">
    <location>
        <begin position="6"/>
        <end position="28"/>
    </location>
</feature>
<evidence type="ECO:0000313" key="2">
    <source>
        <dbReference type="EMBL" id="VDN91645.1"/>
    </source>
</evidence>
<gene>
    <name evidence="2" type="ORF">BPAG_LOCUS10459</name>
</gene>
<keyword evidence="1" id="KW-1133">Transmembrane helix</keyword>
<accession>A0A0N4TPL3</accession>
<reference evidence="2 3" key="2">
    <citation type="submission" date="2018-11" db="EMBL/GenBank/DDBJ databases">
        <authorList>
            <consortium name="Pathogen Informatics"/>
        </authorList>
    </citation>
    <scope>NUCLEOTIDE SEQUENCE [LARGE SCALE GENOMIC DNA]</scope>
</reference>
<evidence type="ECO:0000256" key="1">
    <source>
        <dbReference type="SAM" id="Phobius"/>
    </source>
</evidence>
<dbReference type="WBParaSite" id="BPAG_0001049701-mRNA-1">
    <property type="protein sequence ID" value="BPAG_0001049701-mRNA-1"/>
    <property type="gene ID" value="BPAG_0001049701"/>
</dbReference>
<evidence type="ECO:0000313" key="3">
    <source>
        <dbReference type="Proteomes" id="UP000278627"/>
    </source>
</evidence>
<keyword evidence="3" id="KW-1185">Reference proteome</keyword>
<keyword evidence="1" id="KW-0472">Membrane</keyword>
<dbReference type="EMBL" id="UZAD01013188">
    <property type="protein sequence ID" value="VDN91645.1"/>
    <property type="molecule type" value="Genomic_DNA"/>
</dbReference>
<name>A0A0N4TPL3_BRUPA</name>
<organism evidence="4">
    <name type="scientific">Brugia pahangi</name>
    <name type="common">Filarial nematode worm</name>
    <dbReference type="NCBI Taxonomy" id="6280"/>
    <lineage>
        <taxon>Eukaryota</taxon>
        <taxon>Metazoa</taxon>
        <taxon>Ecdysozoa</taxon>
        <taxon>Nematoda</taxon>
        <taxon>Chromadorea</taxon>
        <taxon>Rhabditida</taxon>
        <taxon>Spirurina</taxon>
        <taxon>Spiruromorpha</taxon>
        <taxon>Filarioidea</taxon>
        <taxon>Onchocercidae</taxon>
        <taxon>Brugia</taxon>
    </lineage>
</organism>